<evidence type="ECO:0000313" key="2">
    <source>
        <dbReference type="EMBL" id="SEW19461.1"/>
    </source>
</evidence>
<evidence type="ECO:0000313" key="3">
    <source>
        <dbReference type="Proteomes" id="UP000199701"/>
    </source>
</evidence>
<sequence>MNKDQYLECLKNNLRNIPVEEVNNIIDYYMEYFEDAGVENEQIVIAELGKPELVASKICADYVIKDIESHNEPIKNVAQVKKGLSDIWIMILAICGFPIWFPLVIAVAAVVFSLVIAVFSVVVAFVIASIAIVGSGILALIVGICVLFIHMPTGLSTLGMACVAIGLGSLFLVATVWLGNLFKSFILKIAKIRVKKGVKNNEQAN</sequence>
<dbReference type="Proteomes" id="UP000199701">
    <property type="component" value="Unassembled WGS sequence"/>
</dbReference>
<feature type="transmembrane region" description="Helical" evidence="1">
    <location>
        <begin position="122"/>
        <end position="149"/>
    </location>
</feature>
<gene>
    <name evidence="2" type="ORF">SAMN05421659_106124</name>
</gene>
<keyword evidence="1" id="KW-0472">Membrane</keyword>
<dbReference type="STRING" id="99656.SAMN05421659_106124"/>
<accession>A0A1I0PXY5</accession>
<feature type="transmembrane region" description="Helical" evidence="1">
    <location>
        <begin position="155"/>
        <end position="178"/>
    </location>
</feature>
<dbReference type="OrthoDB" id="95800at2"/>
<keyword evidence="1" id="KW-1133">Transmembrane helix</keyword>
<protein>
    <submittedName>
        <fullName evidence="2">Uncharacterized membrane protein</fullName>
    </submittedName>
</protein>
<organism evidence="2 3">
    <name type="scientific">[Clostridium] fimetarium</name>
    <dbReference type="NCBI Taxonomy" id="99656"/>
    <lineage>
        <taxon>Bacteria</taxon>
        <taxon>Bacillati</taxon>
        <taxon>Bacillota</taxon>
        <taxon>Clostridia</taxon>
        <taxon>Lachnospirales</taxon>
        <taxon>Lachnospiraceae</taxon>
    </lineage>
</organism>
<name>A0A1I0PXY5_9FIRM</name>
<dbReference type="Pfam" id="PF22564">
    <property type="entry name" value="HAAS"/>
    <property type="match status" value="1"/>
</dbReference>
<dbReference type="RefSeq" id="WP_092453268.1">
    <property type="nucleotide sequence ID" value="NZ_FOJI01000006.1"/>
</dbReference>
<reference evidence="2 3" key="1">
    <citation type="submission" date="2016-10" db="EMBL/GenBank/DDBJ databases">
        <authorList>
            <person name="de Groot N.N."/>
        </authorList>
    </citation>
    <scope>NUCLEOTIDE SEQUENCE [LARGE SCALE GENOMIC DNA]</scope>
    <source>
        <strain evidence="2 3">DSM 9179</strain>
    </source>
</reference>
<keyword evidence="1" id="KW-0812">Transmembrane</keyword>
<proteinExistence type="predicted"/>
<dbReference type="EMBL" id="FOJI01000006">
    <property type="protein sequence ID" value="SEW19461.1"/>
    <property type="molecule type" value="Genomic_DNA"/>
</dbReference>
<keyword evidence="3" id="KW-1185">Reference proteome</keyword>
<dbReference type="AlphaFoldDB" id="A0A1I0PXY5"/>
<feature type="transmembrane region" description="Helical" evidence="1">
    <location>
        <begin position="87"/>
        <end position="115"/>
    </location>
</feature>
<evidence type="ECO:0000256" key="1">
    <source>
        <dbReference type="SAM" id="Phobius"/>
    </source>
</evidence>